<protein>
    <submittedName>
        <fullName evidence="1">Uncharacterized protein</fullName>
    </submittedName>
</protein>
<name>A0ACC2J7X4_9PEZI</name>
<proteinExistence type="predicted"/>
<dbReference type="EMBL" id="JAPESX010000069">
    <property type="protein sequence ID" value="KAJ8123551.1"/>
    <property type="molecule type" value="Genomic_DNA"/>
</dbReference>
<dbReference type="Proteomes" id="UP001153334">
    <property type="component" value="Unassembled WGS sequence"/>
</dbReference>
<gene>
    <name evidence="1" type="ORF">ONZ43_g533</name>
</gene>
<accession>A0ACC2J7X4</accession>
<keyword evidence="2" id="KW-1185">Reference proteome</keyword>
<sequence length="213" mass="23174">MRIFSSVVIAVALIARVAADINVIGPFALRITGKTDSTIDGYAWACHAGAATEGLCYTAGDTAVNGPVYEFYYNYTYFESNAYPGSISYVFSYQGTDGAAVKVPSFMHIYPDWASNVHVVLIPPGIDDGTLISLDFDTGFFYMGGLHDDSHWNATTPNLESPRNISNFHLCYQWTGGYWYRSIAWVSGYEGVVPQNPSCEPVNLGVESLATGA</sequence>
<evidence type="ECO:0000313" key="2">
    <source>
        <dbReference type="Proteomes" id="UP001153334"/>
    </source>
</evidence>
<reference evidence="1" key="1">
    <citation type="submission" date="2022-11" db="EMBL/GenBank/DDBJ databases">
        <title>Genome Sequence of Nemania bipapillata.</title>
        <authorList>
            <person name="Buettner E."/>
        </authorList>
    </citation>
    <scope>NUCLEOTIDE SEQUENCE</scope>
    <source>
        <strain evidence="1">CP14</strain>
    </source>
</reference>
<evidence type="ECO:0000313" key="1">
    <source>
        <dbReference type="EMBL" id="KAJ8123551.1"/>
    </source>
</evidence>
<comment type="caution">
    <text evidence="1">The sequence shown here is derived from an EMBL/GenBank/DDBJ whole genome shotgun (WGS) entry which is preliminary data.</text>
</comment>
<organism evidence="1 2">
    <name type="scientific">Nemania bipapillata</name>
    <dbReference type="NCBI Taxonomy" id="110536"/>
    <lineage>
        <taxon>Eukaryota</taxon>
        <taxon>Fungi</taxon>
        <taxon>Dikarya</taxon>
        <taxon>Ascomycota</taxon>
        <taxon>Pezizomycotina</taxon>
        <taxon>Sordariomycetes</taxon>
        <taxon>Xylariomycetidae</taxon>
        <taxon>Xylariales</taxon>
        <taxon>Xylariaceae</taxon>
        <taxon>Nemania</taxon>
    </lineage>
</organism>